<keyword evidence="3" id="KW-1185">Reference proteome</keyword>
<comment type="caution">
    <text evidence="2">The sequence shown here is derived from an EMBL/GenBank/DDBJ whole genome shotgun (WGS) entry which is preliminary data.</text>
</comment>
<evidence type="ECO:0000313" key="3">
    <source>
        <dbReference type="Proteomes" id="UP001049176"/>
    </source>
</evidence>
<feature type="compositionally biased region" description="Acidic residues" evidence="1">
    <location>
        <begin position="174"/>
        <end position="186"/>
    </location>
</feature>
<feature type="compositionally biased region" description="Acidic residues" evidence="1">
    <location>
        <begin position="198"/>
        <end position="212"/>
    </location>
</feature>
<dbReference type="RefSeq" id="XP_043015372.1">
    <property type="nucleotide sequence ID" value="XM_043146669.1"/>
</dbReference>
<proteinExistence type="predicted"/>
<evidence type="ECO:0000313" key="2">
    <source>
        <dbReference type="EMBL" id="KAG7098902.1"/>
    </source>
</evidence>
<gene>
    <name evidence="2" type="ORF">E1B28_000802</name>
</gene>
<feature type="region of interest" description="Disordered" evidence="1">
    <location>
        <begin position="151"/>
        <end position="264"/>
    </location>
</feature>
<dbReference type="EMBL" id="CM032181">
    <property type="protein sequence ID" value="KAG7098902.1"/>
    <property type="molecule type" value="Genomic_DNA"/>
</dbReference>
<dbReference type="KEGG" id="more:E1B28_000802"/>
<feature type="region of interest" description="Disordered" evidence="1">
    <location>
        <begin position="279"/>
        <end position="376"/>
    </location>
</feature>
<name>A0A9P7V2A0_9AGAR</name>
<dbReference type="GeneID" id="66069878"/>
<dbReference type="Proteomes" id="UP001049176">
    <property type="component" value="Chromosome 1"/>
</dbReference>
<sequence>MSTSHFNQWSGSIEKIGDEFDILNLATDISTDSNGKARFPAILMDNFRPVDLCQILADWMTTLWVQSGQRAPLPFAMQLSDPTDKNKISSADITNLSSHLVNNYTLNGQVFTLIPSEQATVKDNAYMTYDNVSHSQRSNNKQVEGKNGVDAEVGQHSQDKGKAKAYDNSSDSSTDSEESEELESDGNEEHHHKIGANDEQEEDEEEDEEDELPSPCNRKLEDTVEQGPTTLYHSLPPVVEKGPHPMQCQSHLTPTPAPEPPIPLIDISFDVDQDAEQTTVKVKKNSRNTSMTVPPRTRGAAKAGKLEAEQCRPSCSAAGKVKEKTTEQYGLKQNWGGPSGTIGASACGNMAGSKRKRNKAQGSGQERVQKKSKRII</sequence>
<reference evidence="2" key="1">
    <citation type="journal article" date="2021" name="Genome Biol. Evol.">
        <title>The assembled and annotated genome of the fairy-ring fungus Marasmius oreades.</title>
        <authorList>
            <person name="Hiltunen M."/>
            <person name="Ament-Velasquez S.L."/>
            <person name="Johannesson H."/>
        </authorList>
    </citation>
    <scope>NUCLEOTIDE SEQUENCE</scope>
    <source>
        <strain evidence="2">03SP1</strain>
    </source>
</reference>
<organism evidence="2 3">
    <name type="scientific">Marasmius oreades</name>
    <name type="common">fairy-ring Marasmius</name>
    <dbReference type="NCBI Taxonomy" id="181124"/>
    <lineage>
        <taxon>Eukaryota</taxon>
        <taxon>Fungi</taxon>
        <taxon>Dikarya</taxon>
        <taxon>Basidiomycota</taxon>
        <taxon>Agaricomycotina</taxon>
        <taxon>Agaricomycetes</taxon>
        <taxon>Agaricomycetidae</taxon>
        <taxon>Agaricales</taxon>
        <taxon>Marasmiineae</taxon>
        <taxon>Marasmiaceae</taxon>
        <taxon>Marasmius</taxon>
    </lineage>
</organism>
<dbReference type="AlphaFoldDB" id="A0A9P7V2A0"/>
<accession>A0A9P7V2A0</accession>
<protein>
    <submittedName>
        <fullName evidence="2">Uncharacterized protein</fullName>
    </submittedName>
</protein>
<evidence type="ECO:0000256" key="1">
    <source>
        <dbReference type="SAM" id="MobiDB-lite"/>
    </source>
</evidence>